<dbReference type="RefSeq" id="WP_054254835.1">
    <property type="nucleotide sequence ID" value="NZ_CYIG01000002.1"/>
</dbReference>
<reference evidence="1 2" key="1">
    <citation type="submission" date="2016-10" db="EMBL/GenBank/DDBJ databases">
        <authorList>
            <person name="de Groot N.N."/>
        </authorList>
    </citation>
    <scope>NUCLEOTIDE SEQUENCE [LARGE SCALE GENOMIC DNA]</scope>
    <source>
        <strain evidence="1 2">R-24608</strain>
    </source>
</reference>
<dbReference type="EMBL" id="FPBX01000004">
    <property type="protein sequence ID" value="SFU43994.1"/>
    <property type="molecule type" value="Genomic_DNA"/>
</dbReference>
<dbReference type="STRING" id="343013.SAMN04489707_100479"/>
<proteinExistence type="predicted"/>
<keyword evidence="2" id="KW-1185">Reference proteome</keyword>
<sequence>MPAAVLPIHAQPQPSAHALAARPQPAQGSACPPGLGGCSVAALVGTHCPDLHAPQGVIVEYLDAQAGTWQYSLDGGASWRGIRTDLVNRPGHLGLALDGAARLRVLPFADGGRKGVRVVLHAAQRALDGCSGSYCLYAPEDRDAGAHSITLVLGLAAINGKPPAAAVPRPRNKRALAAQRLAQQALAAA</sequence>
<gene>
    <name evidence="1" type="ORF">SAMN04489707_100479</name>
</gene>
<dbReference type="OrthoDB" id="8820052at2"/>
<accession>A0A1I7G6C6</accession>
<evidence type="ECO:0000313" key="2">
    <source>
        <dbReference type="Proteomes" id="UP000183656"/>
    </source>
</evidence>
<organism evidence="1 2">
    <name type="scientific">Paenacidovorax caeni</name>
    <dbReference type="NCBI Taxonomy" id="343013"/>
    <lineage>
        <taxon>Bacteria</taxon>
        <taxon>Pseudomonadati</taxon>
        <taxon>Pseudomonadota</taxon>
        <taxon>Betaproteobacteria</taxon>
        <taxon>Burkholderiales</taxon>
        <taxon>Comamonadaceae</taxon>
        <taxon>Paenacidovorax</taxon>
    </lineage>
</organism>
<dbReference type="AlphaFoldDB" id="A0A1I7G6C6"/>
<dbReference type="Proteomes" id="UP000183656">
    <property type="component" value="Unassembled WGS sequence"/>
</dbReference>
<name>A0A1I7G6C6_9BURK</name>
<evidence type="ECO:0000313" key="1">
    <source>
        <dbReference type="EMBL" id="SFU43994.1"/>
    </source>
</evidence>
<protein>
    <submittedName>
        <fullName evidence="1">Uncharacterized protein</fullName>
    </submittedName>
</protein>